<reference evidence="2 3" key="1">
    <citation type="submission" date="2017-07" db="EMBL/GenBank/DDBJ databases">
        <title>Tamlnaduibacter salinus (Mi-7) genome sequencing.</title>
        <authorList>
            <person name="Verma A."/>
            <person name="Krishnamurthi S."/>
        </authorList>
    </citation>
    <scope>NUCLEOTIDE SEQUENCE [LARGE SCALE GENOMIC DNA]</scope>
    <source>
        <strain evidence="2 3">Mi-7</strain>
    </source>
</reference>
<protein>
    <submittedName>
        <fullName evidence="2">Uncharacterized protein</fullName>
    </submittedName>
</protein>
<feature type="transmembrane region" description="Helical" evidence="1">
    <location>
        <begin position="73"/>
        <end position="103"/>
    </location>
</feature>
<organism evidence="2 3">
    <name type="scientific">Tamilnaduibacter salinus</name>
    <dbReference type="NCBI Taxonomy" id="1484056"/>
    <lineage>
        <taxon>Bacteria</taxon>
        <taxon>Pseudomonadati</taxon>
        <taxon>Pseudomonadota</taxon>
        <taxon>Gammaproteobacteria</taxon>
        <taxon>Pseudomonadales</taxon>
        <taxon>Marinobacteraceae</taxon>
        <taxon>Tamilnaduibacter</taxon>
    </lineage>
</organism>
<dbReference type="RefSeq" id="WP_095611960.1">
    <property type="nucleotide sequence ID" value="NZ_NMPM01000086.1"/>
</dbReference>
<keyword evidence="1" id="KW-0472">Membrane</keyword>
<sequence>MPPQGFINRVLHLELETALLELKDGWAEDIPKLLRFILLAVSSFFTYGIYKALGGLELSQINLLLEKYFSDPTAFGIGSYVAVWSVLGLYSSLLTAALAASLVPRP</sequence>
<dbReference type="AlphaFoldDB" id="A0A2A2I1K7"/>
<comment type="caution">
    <text evidence="2">The sequence shown here is derived from an EMBL/GenBank/DDBJ whole genome shotgun (WGS) entry which is preliminary data.</text>
</comment>
<feature type="transmembrane region" description="Helical" evidence="1">
    <location>
        <begin position="33"/>
        <end position="53"/>
    </location>
</feature>
<proteinExistence type="predicted"/>
<keyword evidence="1" id="KW-0812">Transmembrane</keyword>
<evidence type="ECO:0000313" key="2">
    <source>
        <dbReference type="EMBL" id="PAV24980.1"/>
    </source>
</evidence>
<dbReference type="Proteomes" id="UP000218332">
    <property type="component" value="Unassembled WGS sequence"/>
</dbReference>
<name>A0A2A2I1K7_9GAMM</name>
<keyword evidence="1" id="KW-1133">Transmembrane helix</keyword>
<dbReference type="EMBL" id="NMPM01000086">
    <property type="protein sequence ID" value="PAV24980.1"/>
    <property type="molecule type" value="Genomic_DNA"/>
</dbReference>
<accession>A0A2A2I1K7</accession>
<evidence type="ECO:0000256" key="1">
    <source>
        <dbReference type="SAM" id="Phobius"/>
    </source>
</evidence>
<gene>
    <name evidence="2" type="ORF">CF392_13390</name>
</gene>
<keyword evidence="3" id="KW-1185">Reference proteome</keyword>
<evidence type="ECO:0000313" key="3">
    <source>
        <dbReference type="Proteomes" id="UP000218332"/>
    </source>
</evidence>